<dbReference type="AlphaFoldDB" id="A0A149VZ22"/>
<dbReference type="InterPro" id="IPR036615">
    <property type="entry name" value="Mur_ligase_C_dom_sf"/>
</dbReference>
<dbReference type="UniPathway" id="UPA00077">
    <property type="reaction ID" value="UER00157"/>
</dbReference>
<dbReference type="GO" id="GO:0046654">
    <property type="term" value="P:tetrahydrofolate biosynthetic process"/>
    <property type="evidence" value="ECO:0007669"/>
    <property type="project" value="UniProtKB-UniPathway"/>
</dbReference>
<evidence type="ECO:0000313" key="26">
    <source>
        <dbReference type="Proteomes" id="UP000075653"/>
    </source>
</evidence>
<dbReference type="Proteomes" id="UP000075653">
    <property type="component" value="Unassembled WGS sequence"/>
</dbReference>
<evidence type="ECO:0000256" key="22">
    <source>
        <dbReference type="ARBA" id="ARBA00049161"/>
    </source>
</evidence>
<evidence type="ECO:0000259" key="24">
    <source>
        <dbReference type="Pfam" id="PF02875"/>
    </source>
</evidence>
<accession>A0A149VZ22</accession>
<reference evidence="25 26" key="1">
    <citation type="submission" date="2016-01" db="EMBL/GenBank/DDBJ databases">
        <title>Genome sequence of the acidophilic iron oxidising Ferrovum strain Z-31.</title>
        <authorList>
            <person name="Poehlein A."/>
            <person name="Ullrich S.R."/>
            <person name="Schloemann M."/>
            <person name="Muehling M."/>
            <person name="Daniel R."/>
        </authorList>
    </citation>
    <scope>NUCLEOTIDE SEQUENCE [LARGE SCALE GENOMIC DNA]</scope>
    <source>
        <strain evidence="25 26">Z-31</strain>
    </source>
</reference>
<evidence type="ECO:0000256" key="16">
    <source>
        <dbReference type="ARBA" id="ARBA00030048"/>
    </source>
</evidence>
<dbReference type="SUPFAM" id="SSF53623">
    <property type="entry name" value="MurD-like peptide ligases, catalytic domain"/>
    <property type="match status" value="1"/>
</dbReference>
<comment type="catalytic activity">
    <reaction evidence="22">
        <text>7,8-dihydropteroate + L-glutamate + ATP = 7,8-dihydrofolate + ADP + phosphate + H(+)</text>
        <dbReference type="Rhea" id="RHEA:23584"/>
        <dbReference type="ChEBI" id="CHEBI:15378"/>
        <dbReference type="ChEBI" id="CHEBI:17839"/>
        <dbReference type="ChEBI" id="CHEBI:29985"/>
        <dbReference type="ChEBI" id="CHEBI:30616"/>
        <dbReference type="ChEBI" id="CHEBI:43474"/>
        <dbReference type="ChEBI" id="CHEBI:57451"/>
        <dbReference type="ChEBI" id="CHEBI:456216"/>
        <dbReference type="EC" id="6.3.2.12"/>
    </reaction>
</comment>
<evidence type="ECO:0000256" key="14">
    <source>
        <dbReference type="ARBA" id="ARBA00022842"/>
    </source>
</evidence>
<dbReference type="SUPFAM" id="SSF53244">
    <property type="entry name" value="MurD-like peptide ligases, peptide-binding domain"/>
    <property type="match status" value="1"/>
</dbReference>
<dbReference type="EC" id="6.3.2.17" evidence="8"/>
<evidence type="ECO:0000256" key="21">
    <source>
        <dbReference type="ARBA" id="ARBA00049035"/>
    </source>
</evidence>
<evidence type="ECO:0000256" key="2">
    <source>
        <dbReference type="ARBA" id="ARBA00002714"/>
    </source>
</evidence>
<dbReference type="Gene3D" id="3.40.1190.10">
    <property type="entry name" value="Mur-like, catalytic domain"/>
    <property type="match status" value="1"/>
</dbReference>
<dbReference type="PANTHER" id="PTHR11136">
    <property type="entry name" value="FOLYLPOLYGLUTAMATE SYNTHASE-RELATED"/>
    <property type="match status" value="1"/>
</dbReference>
<evidence type="ECO:0000256" key="11">
    <source>
        <dbReference type="ARBA" id="ARBA00022723"/>
    </source>
</evidence>
<dbReference type="PANTHER" id="PTHR11136:SF0">
    <property type="entry name" value="DIHYDROFOLATE SYNTHETASE-RELATED"/>
    <property type="match status" value="1"/>
</dbReference>
<comment type="catalytic activity">
    <reaction evidence="21">
        <text>(6R)-5,10-methylenetetrahydrofolyl-(gamma-L-Glu)(n) + L-glutamate + ATP = (6R)-5,10-methylenetetrahydrofolyl-(gamma-L-Glu)(n+1) + ADP + phosphate + H(+)</text>
        <dbReference type="Rhea" id="RHEA:51912"/>
        <dbReference type="Rhea" id="RHEA-COMP:13257"/>
        <dbReference type="Rhea" id="RHEA-COMP:13258"/>
        <dbReference type="ChEBI" id="CHEBI:15378"/>
        <dbReference type="ChEBI" id="CHEBI:29985"/>
        <dbReference type="ChEBI" id="CHEBI:30616"/>
        <dbReference type="ChEBI" id="CHEBI:43474"/>
        <dbReference type="ChEBI" id="CHEBI:136572"/>
        <dbReference type="ChEBI" id="CHEBI:456216"/>
        <dbReference type="EC" id="6.3.2.17"/>
    </reaction>
</comment>
<comment type="subunit">
    <text evidence="6">Monomer.</text>
</comment>
<evidence type="ECO:0000256" key="13">
    <source>
        <dbReference type="ARBA" id="ARBA00022840"/>
    </source>
</evidence>
<dbReference type="GO" id="GO:0005737">
    <property type="term" value="C:cytoplasm"/>
    <property type="evidence" value="ECO:0007669"/>
    <property type="project" value="TreeGrafter"/>
</dbReference>
<evidence type="ECO:0000256" key="18">
    <source>
        <dbReference type="ARBA" id="ARBA00032510"/>
    </source>
</evidence>
<feature type="domain" description="Mur ligase C-terminal" evidence="24">
    <location>
        <begin position="282"/>
        <end position="402"/>
    </location>
</feature>
<evidence type="ECO:0000256" key="17">
    <source>
        <dbReference type="ARBA" id="ARBA00030592"/>
    </source>
</evidence>
<gene>
    <name evidence="25" type="primary">folC</name>
    <name evidence="25" type="ORF">FEMY_10380</name>
</gene>
<protein>
    <recommendedName>
        <fullName evidence="9">Dihydrofolate synthase/folylpolyglutamate synthase</fullName>
        <ecNumber evidence="7">6.3.2.12</ecNumber>
        <ecNumber evidence="8">6.3.2.17</ecNumber>
    </recommendedName>
    <alternativeName>
        <fullName evidence="18">Folylpoly-gamma-glutamate synthetase-dihydrofolate synthetase</fullName>
    </alternativeName>
    <alternativeName>
        <fullName evidence="16">Folylpolyglutamate synthetase</fullName>
    </alternativeName>
    <alternativeName>
        <fullName evidence="17">Tetrahydrofolylpolyglutamate synthase</fullName>
    </alternativeName>
</protein>
<evidence type="ECO:0000313" key="25">
    <source>
        <dbReference type="EMBL" id="KXW58428.1"/>
    </source>
</evidence>
<evidence type="ECO:0000256" key="8">
    <source>
        <dbReference type="ARBA" id="ARBA00013025"/>
    </source>
</evidence>
<evidence type="ECO:0000256" key="1">
    <source>
        <dbReference type="ARBA" id="ARBA00001946"/>
    </source>
</evidence>
<evidence type="ECO:0000256" key="7">
    <source>
        <dbReference type="ARBA" id="ARBA00013023"/>
    </source>
</evidence>
<keyword evidence="13 23" id="KW-0067">ATP-binding</keyword>
<comment type="catalytic activity">
    <reaction evidence="19">
        <text>(6S)-5,6,7,8-tetrahydrofolyl-(gamma-L-Glu)(n) + L-glutamate + ATP = (6S)-5,6,7,8-tetrahydrofolyl-(gamma-L-Glu)(n+1) + ADP + phosphate + H(+)</text>
        <dbReference type="Rhea" id="RHEA:10580"/>
        <dbReference type="Rhea" id="RHEA-COMP:14738"/>
        <dbReference type="Rhea" id="RHEA-COMP:14740"/>
        <dbReference type="ChEBI" id="CHEBI:15378"/>
        <dbReference type="ChEBI" id="CHEBI:29985"/>
        <dbReference type="ChEBI" id="CHEBI:30616"/>
        <dbReference type="ChEBI" id="CHEBI:43474"/>
        <dbReference type="ChEBI" id="CHEBI:141005"/>
        <dbReference type="ChEBI" id="CHEBI:456216"/>
        <dbReference type="EC" id="6.3.2.17"/>
    </reaction>
</comment>
<comment type="caution">
    <text evidence="25">The sequence shown here is derived from an EMBL/GenBank/DDBJ whole genome shotgun (WGS) entry which is preliminary data.</text>
</comment>
<comment type="function">
    <text evidence="2">Functions in two distinct reactions of the de novo folate biosynthetic pathway. Catalyzes the addition of a glutamate residue to dihydropteroate (7,8-dihydropteroate or H2Pte) to form dihydrofolate (7,8-dihydrofolate monoglutamate or H2Pte-Glu). Also catalyzes successive additions of L-glutamate to tetrahydrofolate or 10-formyltetrahydrofolate or 5,10-methylenetetrahydrofolate, leading to folylpolyglutamate derivatives.</text>
</comment>
<comment type="pathway">
    <text evidence="4">Cofactor biosynthesis; tetrahydrofolylpolyglutamate biosynthesis.</text>
</comment>
<comment type="cofactor">
    <cofactor evidence="1">
        <name>Mg(2+)</name>
        <dbReference type="ChEBI" id="CHEBI:18420"/>
    </cofactor>
</comment>
<comment type="similarity">
    <text evidence="5 23">Belongs to the folylpolyglutamate synthase family.</text>
</comment>
<comment type="pathway">
    <text evidence="3">Cofactor biosynthesis; tetrahydrofolate biosynthesis; 7,8-dihydrofolate from 2-amino-4-hydroxy-6-hydroxymethyl-7,8-dihydropteridine diphosphate and 4-aminobenzoate: step 2/2.</text>
</comment>
<evidence type="ECO:0000256" key="23">
    <source>
        <dbReference type="PIRNR" id="PIRNR001563"/>
    </source>
</evidence>
<keyword evidence="15" id="KW-0289">Folate biosynthesis</keyword>
<keyword evidence="11" id="KW-0479">Metal-binding</keyword>
<dbReference type="STRING" id="1789004.FEMY_10380"/>
<evidence type="ECO:0000256" key="3">
    <source>
        <dbReference type="ARBA" id="ARBA00004799"/>
    </source>
</evidence>
<name>A0A149VZ22_9PROT</name>
<evidence type="ECO:0000256" key="15">
    <source>
        <dbReference type="ARBA" id="ARBA00022909"/>
    </source>
</evidence>
<dbReference type="EC" id="6.3.2.12" evidence="7"/>
<evidence type="ECO:0000256" key="10">
    <source>
        <dbReference type="ARBA" id="ARBA00022598"/>
    </source>
</evidence>
<dbReference type="GO" id="GO:0046872">
    <property type="term" value="F:metal ion binding"/>
    <property type="evidence" value="ECO:0007669"/>
    <property type="project" value="UniProtKB-KW"/>
</dbReference>
<sequence>MTLAAWLAYLDRIHPRSMDLGLERVGQVRDLLGIFPVFPILMVAGTNGKGSACAYLTATLKAAGYRVGTYTSPHLVRYNERVVVDGIPVSDAQLCAAFARIEAARQAISLTPFEFGTLAAVDIFQRASVDVAVLEVGLGGRLDAVNLFEPVVSLVTGIALDHEMWLGSTREAIGAEKAGIFRAGVPALCADPDPPRSLLARAAALETPLWLWGRDFTVERQAQGRWTLHLPHQTWSDLPAPPLCGDFQYRNAALALAALQCLPVQVTPEQGRRGIAGTVLPGRFQTWRFSPQVILDVAHNPQAAQELAHNLKSTYCTGRTRLVLGMLRDKDRVGVVQALDTLVDDWYLADLHEERGACREEMEPALAGVRGTVQWHPSPEQAYGAACTAAAVEDRVVVCGSFVTVGKILALQEDYAETKWDSP</sequence>
<dbReference type="PATRIC" id="fig|1789004.3.peg.1052"/>
<evidence type="ECO:0000256" key="19">
    <source>
        <dbReference type="ARBA" id="ARBA00047493"/>
    </source>
</evidence>
<keyword evidence="14" id="KW-0460">Magnesium</keyword>
<dbReference type="Pfam" id="PF02875">
    <property type="entry name" value="Mur_ligase_C"/>
    <property type="match status" value="1"/>
</dbReference>
<evidence type="ECO:0000256" key="4">
    <source>
        <dbReference type="ARBA" id="ARBA00005150"/>
    </source>
</evidence>
<keyword evidence="10 23" id="KW-0436">Ligase</keyword>
<dbReference type="GO" id="GO:0008841">
    <property type="term" value="F:dihydrofolate synthase activity"/>
    <property type="evidence" value="ECO:0007669"/>
    <property type="project" value="UniProtKB-EC"/>
</dbReference>
<dbReference type="FunFam" id="3.40.1190.10:FF:000004">
    <property type="entry name" value="Dihydrofolate synthase/folylpolyglutamate synthase"/>
    <property type="match status" value="1"/>
</dbReference>
<dbReference type="EMBL" id="LRRD01000014">
    <property type="protein sequence ID" value="KXW58428.1"/>
    <property type="molecule type" value="Genomic_DNA"/>
</dbReference>
<dbReference type="GO" id="GO:0005524">
    <property type="term" value="F:ATP binding"/>
    <property type="evidence" value="ECO:0007669"/>
    <property type="project" value="UniProtKB-KW"/>
</dbReference>
<dbReference type="InterPro" id="IPR001645">
    <property type="entry name" value="Folylpolyglutamate_synth"/>
</dbReference>
<proteinExistence type="inferred from homology"/>
<dbReference type="NCBIfam" id="NF008101">
    <property type="entry name" value="PRK10846.1"/>
    <property type="match status" value="1"/>
</dbReference>
<evidence type="ECO:0000256" key="9">
    <source>
        <dbReference type="ARBA" id="ARBA00019357"/>
    </source>
</evidence>
<dbReference type="GO" id="GO:0046656">
    <property type="term" value="P:folic acid biosynthetic process"/>
    <property type="evidence" value="ECO:0007669"/>
    <property type="project" value="UniProtKB-KW"/>
</dbReference>
<evidence type="ECO:0000256" key="12">
    <source>
        <dbReference type="ARBA" id="ARBA00022741"/>
    </source>
</evidence>
<dbReference type="Gene3D" id="3.90.190.20">
    <property type="entry name" value="Mur ligase, C-terminal domain"/>
    <property type="match status" value="1"/>
</dbReference>
<comment type="catalytic activity">
    <reaction evidence="20">
        <text>10-formyltetrahydrofolyl-(gamma-L-Glu)(n) + L-glutamate + ATP = 10-formyltetrahydrofolyl-(gamma-L-Glu)(n+1) + ADP + phosphate + H(+)</text>
        <dbReference type="Rhea" id="RHEA:51904"/>
        <dbReference type="Rhea" id="RHEA-COMP:13088"/>
        <dbReference type="Rhea" id="RHEA-COMP:14300"/>
        <dbReference type="ChEBI" id="CHEBI:15378"/>
        <dbReference type="ChEBI" id="CHEBI:29985"/>
        <dbReference type="ChEBI" id="CHEBI:30616"/>
        <dbReference type="ChEBI" id="CHEBI:43474"/>
        <dbReference type="ChEBI" id="CHEBI:134413"/>
        <dbReference type="ChEBI" id="CHEBI:456216"/>
        <dbReference type="EC" id="6.3.2.17"/>
    </reaction>
</comment>
<evidence type="ECO:0000256" key="5">
    <source>
        <dbReference type="ARBA" id="ARBA00008276"/>
    </source>
</evidence>
<evidence type="ECO:0000256" key="6">
    <source>
        <dbReference type="ARBA" id="ARBA00011245"/>
    </source>
</evidence>
<keyword evidence="26" id="KW-1185">Reference proteome</keyword>
<dbReference type="NCBIfam" id="TIGR01499">
    <property type="entry name" value="folC"/>
    <property type="match status" value="1"/>
</dbReference>
<keyword evidence="12 23" id="KW-0547">Nucleotide-binding</keyword>
<dbReference type="PIRSF" id="PIRSF001563">
    <property type="entry name" value="Folylpolyglu_synth"/>
    <property type="match status" value="1"/>
</dbReference>
<organism evidence="25 26">
    <name type="scientific">Ferrovum myxofaciens</name>
    <dbReference type="NCBI Taxonomy" id="416213"/>
    <lineage>
        <taxon>Bacteria</taxon>
        <taxon>Pseudomonadati</taxon>
        <taxon>Pseudomonadota</taxon>
        <taxon>Betaproteobacteria</taxon>
        <taxon>Ferrovales</taxon>
        <taxon>Ferrovaceae</taxon>
        <taxon>Ferrovum</taxon>
    </lineage>
</organism>
<dbReference type="InterPro" id="IPR036565">
    <property type="entry name" value="Mur-like_cat_sf"/>
</dbReference>
<evidence type="ECO:0000256" key="20">
    <source>
        <dbReference type="ARBA" id="ARBA00047808"/>
    </source>
</evidence>
<dbReference type="InterPro" id="IPR004101">
    <property type="entry name" value="Mur_ligase_C"/>
</dbReference>
<dbReference type="GO" id="GO:0004326">
    <property type="term" value="F:tetrahydrofolylpolyglutamate synthase activity"/>
    <property type="evidence" value="ECO:0007669"/>
    <property type="project" value="UniProtKB-EC"/>
</dbReference>